<dbReference type="HOGENOM" id="CLU_1134864_0_0_1"/>
<organism evidence="1 2">
    <name type="scientific">Amborella trichopoda</name>
    <dbReference type="NCBI Taxonomy" id="13333"/>
    <lineage>
        <taxon>Eukaryota</taxon>
        <taxon>Viridiplantae</taxon>
        <taxon>Streptophyta</taxon>
        <taxon>Embryophyta</taxon>
        <taxon>Tracheophyta</taxon>
        <taxon>Spermatophyta</taxon>
        <taxon>Magnoliopsida</taxon>
        <taxon>Amborellales</taxon>
        <taxon>Amborellaceae</taxon>
        <taxon>Amborella</taxon>
    </lineage>
</organism>
<accession>W1PIJ0</accession>
<reference evidence="2" key="1">
    <citation type="journal article" date="2013" name="Science">
        <title>The Amborella genome and the evolution of flowering plants.</title>
        <authorList>
            <consortium name="Amborella Genome Project"/>
        </authorList>
    </citation>
    <scope>NUCLEOTIDE SEQUENCE [LARGE SCALE GENOMIC DNA]</scope>
</reference>
<gene>
    <name evidence="1" type="ORF">AMTR_s00012p00166260</name>
</gene>
<evidence type="ECO:0000313" key="2">
    <source>
        <dbReference type="Proteomes" id="UP000017836"/>
    </source>
</evidence>
<dbReference type="Gramene" id="ERN07813">
    <property type="protein sequence ID" value="ERN07813"/>
    <property type="gene ID" value="AMTR_s00012p00166260"/>
</dbReference>
<sequence length="245" mass="27382">MHHSSVGPSLFLIVSCNAVGLTKSSKERRALSHSNVIVMHDYGPDYRKSITRSTRNRKETILDLLSDQATPLMNYQKRRTCLNPLASQAALASLMSEFQKNTKNSHFTGLKVVGLENPSSQNSHVLSDANTLIKQRNAQKCMSNSELHVSNGDGGKSERFSLSKETPCLQMKKERPARLRIIRDGNSNSYLKRMTRSSINSVEENSSGKAILSSELHDTNECYDHDTTESGETYKRKRLSLTYGA</sequence>
<dbReference type="Proteomes" id="UP000017836">
    <property type="component" value="Unassembled WGS sequence"/>
</dbReference>
<dbReference type="EMBL" id="KI393609">
    <property type="protein sequence ID" value="ERN07813.1"/>
    <property type="molecule type" value="Genomic_DNA"/>
</dbReference>
<dbReference type="AlphaFoldDB" id="W1PIJ0"/>
<name>W1PIJ0_AMBTC</name>
<keyword evidence="2" id="KW-1185">Reference proteome</keyword>
<evidence type="ECO:0000313" key="1">
    <source>
        <dbReference type="EMBL" id="ERN07813.1"/>
    </source>
</evidence>
<proteinExistence type="predicted"/>
<protein>
    <submittedName>
        <fullName evidence="1">Uncharacterized protein</fullName>
    </submittedName>
</protein>